<evidence type="ECO:0000256" key="1">
    <source>
        <dbReference type="SAM" id="MobiDB-lite"/>
    </source>
</evidence>
<gene>
    <name evidence="3" type="ORF">AB675_8061</name>
</gene>
<dbReference type="STRING" id="1664694.A0A0N1HS34"/>
<accession>A0A0N1HS34</accession>
<feature type="region of interest" description="Disordered" evidence="1">
    <location>
        <begin position="175"/>
        <end position="194"/>
    </location>
</feature>
<dbReference type="EMBL" id="LFJN01000010">
    <property type="protein sequence ID" value="KPI41314.1"/>
    <property type="molecule type" value="Genomic_DNA"/>
</dbReference>
<dbReference type="Proteomes" id="UP000038010">
    <property type="component" value="Unassembled WGS sequence"/>
</dbReference>
<comment type="caution">
    <text evidence="3">The sequence shown here is derived from an EMBL/GenBank/DDBJ whole genome shotgun (WGS) entry which is preliminary data.</text>
</comment>
<proteinExistence type="predicted"/>
<dbReference type="RefSeq" id="XP_018001277.1">
    <property type="nucleotide sequence ID" value="XM_018148479.1"/>
</dbReference>
<dbReference type="InterPro" id="IPR007320">
    <property type="entry name" value="PDCD2_C"/>
</dbReference>
<dbReference type="PANTHER" id="PTHR47524:SF1">
    <property type="entry name" value="20S RRNA ACCUMULATION PROTEIN 4"/>
    <property type="match status" value="1"/>
</dbReference>
<dbReference type="GO" id="GO:0005737">
    <property type="term" value="C:cytoplasm"/>
    <property type="evidence" value="ECO:0007669"/>
    <property type="project" value="InterPro"/>
</dbReference>
<dbReference type="PANTHER" id="PTHR47524">
    <property type="entry name" value="20S RRNA ACCUMULATION PROTEIN 4"/>
    <property type="match status" value="1"/>
</dbReference>
<dbReference type="GeneID" id="28740359"/>
<organism evidence="3 4">
    <name type="scientific">Cyphellophora attinorum</name>
    <dbReference type="NCBI Taxonomy" id="1664694"/>
    <lineage>
        <taxon>Eukaryota</taxon>
        <taxon>Fungi</taxon>
        <taxon>Dikarya</taxon>
        <taxon>Ascomycota</taxon>
        <taxon>Pezizomycotina</taxon>
        <taxon>Eurotiomycetes</taxon>
        <taxon>Chaetothyriomycetidae</taxon>
        <taxon>Chaetothyriales</taxon>
        <taxon>Cyphellophoraceae</taxon>
        <taxon>Cyphellophora</taxon>
    </lineage>
</organism>
<dbReference type="Pfam" id="PF04194">
    <property type="entry name" value="PDCD2_C"/>
    <property type="match status" value="1"/>
</dbReference>
<evidence type="ECO:0000313" key="3">
    <source>
        <dbReference type="EMBL" id="KPI41314.1"/>
    </source>
</evidence>
<dbReference type="AlphaFoldDB" id="A0A0N1HS34"/>
<feature type="region of interest" description="Disordered" evidence="1">
    <location>
        <begin position="1"/>
        <end position="22"/>
    </location>
</feature>
<sequence length="409" mass="43996">MAPRDAESSSEDDNDGYTTTNVTLGYASHEPVGDDISHLGGHSTWIDDGHKPSGALAKCKVCNGYTSLLLQLNADLQQQFPNDDRRLHIFCCRKKTCSKKIGSVRAFREVRKPAVRQRQTESKNAVENAADVKSNVDIGSALFGSAANKASPNANPFSLFSSSSAAVNPFSTSSTSASLAAIPPQSPVNDSEPPIATFADKLKISTASSTSPSSTQPAEPWPVLSSLPPAFPHCYLDAEAEELEPEATAAEGSKAAAAVNQFDTDDSSAVGADKDTFESTLDKTFQKFSDRIAQNSEQVLRYEFKGQPLLYSGHDDVASRFVVPHGKAGAVRGIPRCQSCGAQRAFELQLVPGLIFELEKDETMDLDDGMEWGTILVGTCTNNCGDTGQISFREEWVGVQWEERTAKTT</sequence>
<protein>
    <submittedName>
        <fullName evidence="3">20S rRNA accumulation protein 4</fullName>
    </submittedName>
</protein>
<reference evidence="3 4" key="1">
    <citation type="submission" date="2015-06" db="EMBL/GenBank/DDBJ databases">
        <title>Draft genome of the ant-associated black yeast Phialophora attae CBS 131958.</title>
        <authorList>
            <person name="Moreno L.F."/>
            <person name="Stielow B.J."/>
            <person name="de Hoog S."/>
            <person name="Vicente V.A."/>
            <person name="Weiss V.A."/>
            <person name="de Vries M."/>
            <person name="Cruz L.M."/>
            <person name="Souza E.M."/>
        </authorList>
    </citation>
    <scope>NUCLEOTIDE SEQUENCE [LARGE SCALE GENOMIC DNA]</scope>
    <source>
        <strain evidence="3 4">CBS 131958</strain>
    </source>
</reference>
<name>A0A0N1HS34_9EURO</name>
<evidence type="ECO:0000313" key="4">
    <source>
        <dbReference type="Proteomes" id="UP000038010"/>
    </source>
</evidence>
<feature type="domain" description="Programmed cell death protein 2 C-terminal" evidence="2">
    <location>
        <begin position="282"/>
        <end position="401"/>
    </location>
</feature>
<evidence type="ECO:0000259" key="2">
    <source>
        <dbReference type="Pfam" id="PF04194"/>
    </source>
</evidence>
<keyword evidence="4" id="KW-1185">Reference proteome</keyword>
<dbReference type="GO" id="GO:0030490">
    <property type="term" value="P:maturation of SSU-rRNA"/>
    <property type="evidence" value="ECO:0007669"/>
    <property type="project" value="TreeGrafter"/>
</dbReference>
<dbReference type="OrthoDB" id="443682at2759"/>
<dbReference type="VEuPathDB" id="FungiDB:AB675_8061"/>